<dbReference type="PANTHER" id="PTHR24229">
    <property type="entry name" value="NEUROPEPTIDES RECEPTOR"/>
    <property type="match status" value="1"/>
</dbReference>
<feature type="transmembrane region" description="Helical" evidence="9">
    <location>
        <begin position="273"/>
        <end position="295"/>
    </location>
</feature>
<keyword evidence="12" id="KW-1185">Reference proteome</keyword>
<evidence type="ECO:0000313" key="11">
    <source>
        <dbReference type="EMBL" id="CAK8677262.1"/>
    </source>
</evidence>
<evidence type="ECO:0000256" key="7">
    <source>
        <dbReference type="ARBA" id="ARBA00023170"/>
    </source>
</evidence>
<name>A0ABP0FC40_CLALP</name>
<evidence type="ECO:0000256" key="9">
    <source>
        <dbReference type="SAM" id="Phobius"/>
    </source>
</evidence>
<comment type="subcellular location">
    <subcellularLocation>
        <location evidence="1">Cell membrane</location>
        <topology evidence="1">Multi-pass membrane protein</topology>
    </subcellularLocation>
</comment>
<sequence length="362" mass="41004">MELEEIFDWNVTFNFSEPPPDFINFFDAPLVVKVTACIQGVIAAIGWIANLVVIGATLLWKERRSRGRMEHHFLIYVVHLSASNLVFLSTVPFKINEMIQLRWMLGHVSCRVVTLCTYVNFTVVALLLTIISIDRCLAAHQTNSRFRSRVAAKWATLVAWVVAFSGALPFALFHSAEENAKCSPQFPGQPEINESAFFDLNSSYFSANDVKCTFPSVEVAGLSIWILCNFFYSFLIPFLIICFCYGAIIYRVCRPRTSTPTNGKMARLFRRKVTTMSLLFVISYAVCYTPFYVWVACKLVGIPVKSVKTCFHVERFNTTMAYVNSALHPLVYIATNAHFRKFRARMGPSTGNLLRPMGTQQS</sequence>
<dbReference type="Proteomes" id="UP001642483">
    <property type="component" value="Unassembled WGS sequence"/>
</dbReference>
<organism evidence="11 12">
    <name type="scientific">Clavelina lepadiformis</name>
    <name type="common">Light-bulb sea squirt</name>
    <name type="synonym">Ascidia lepadiformis</name>
    <dbReference type="NCBI Taxonomy" id="159417"/>
    <lineage>
        <taxon>Eukaryota</taxon>
        <taxon>Metazoa</taxon>
        <taxon>Chordata</taxon>
        <taxon>Tunicata</taxon>
        <taxon>Ascidiacea</taxon>
        <taxon>Aplousobranchia</taxon>
        <taxon>Clavelinidae</taxon>
        <taxon>Clavelina</taxon>
    </lineage>
</organism>
<dbReference type="EMBL" id="CAWYQH010000046">
    <property type="protein sequence ID" value="CAK8677262.1"/>
    <property type="molecule type" value="Genomic_DNA"/>
</dbReference>
<protein>
    <recommendedName>
        <fullName evidence="10">G-protein coupled receptors family 1 profile domain-containing protein</fullName>
    </recommendedName>
</protein>
<feature type="transmembrane region" description="Helical" evidence="9">
    <location>
        <begin position="73"/>
        <end position="92"/>
    </location>
</feature>
<feature type="transmembrane region" description="Helical" evidence="9">
    <location>
        <begin position="224"/>
        <end position="252"/>
    </location>
</feature>
<evidence type="ECO:0000259" key="10">
    <source>
        <dbReference type="PROSITE" id="PS50262"/>
    </source>
</evidence>
<keyword evidence="3 9" id="KW-0812">Transmembrane</keyword>
<dbReference type="PROSITE" id="PS50262">
    <property type="entry name" value="G_PROTEIN_RECEP_F1_2"/>
    <property type="match status" value="1"/>
</dbReference>
<keyword evidence="4 9" id="KW-1133">Transmembrane helix</keyword>
<evidence type="ECO:0000256" key="8">
    <source>
        <dbReference type="ARBA" id="ARBA00023224"/>
    </source>
</evidence>
<dbReference type="Pfam" id="PF00001">
    <property type="entry name" value="7tm_1"/>
    <property type="match status" value="1"/>
</dbReference>
<evidence type="ECO:0000256" key="5">
    <source>
        <dbReference type="ARBA" id="ARBA00023040"/>
    </source>
</evidence>
<feature type="transmembrane region" description="Helical" evidence="9">
    <location>
        <begin position="38"/>
        <end position="61"/>
    </location>
</feature>
<dbReference type="InterPro" id="IPR017452">
    <property type="entry name" value="GPCR_Rhodpsn_7TM"/>
</dbReference>
<proteinExistence type="predicted"/>
<dbReference type="PRINTS" id="PR00237">
    <property type="entry name" value="GPCRRHODOPSN"/>
</dbReference>
<feature type="transmembrane region" description="Helical" evidence="9">
    <location>
        <begin position="112"/>
        <end position="133"/>
    </location>
</feature>
<dbReference type="SUPFAM" id="SSF81321">
    <property type="entry name" value="Family A G protein-coupled receptor-like"/>
    <property type="match status" value="1"/>
</dbReference>
<keyword evidence="5" id="KW-0297">G-protein coupled receptor</keyword>
<dbReference type="InterPro" id="IPR000276">
    <property type="entry name" value="GPCR_Rhodpsn"/>
</dbReference>
<evidence type="ECO:0000313" key="12">
    <source>
        <dbReference type="Proteomes" id="UP001642483"/>
    </source>
</evidence>
<evidence type="ECO:0000256" key="4">
    <source>
        <dbReference type="ARBA" id="ARBA00022989"/>
    </source>
</evidence>
<keyword evidence="8" id="KW-0807">Transducer</keyword>
<accession>A0ABP0FC40</accession>
<keyword evidence="2" id="KW-1003">Cell membrane</keyword>
<keyword evidence="7" id="KW-0675">Receptor</keyword>
<dbReference type="Gene3D" id="1.20.1070.10">
    <property type="entry name" value="Rhodopsin 7-helix transmembrane proteins"/>
    <property type="match status" value="1"/>
</dbReference>
<keyword evidence="6 9" id="KW-0472">Membrane</keyword>
<gene>
    <name evidence="11" type="ORF">CVLEPA_LOCUS6659</name>
</gene>
<reference evidence="11 12" key="1">
    <citation type="submission" date="2024-02" db="EMBL/GenBank/DDBJ databases">
        <authorList>
            <person name="Daric V."/>
            <person name="Darras S."/>
        </authorList>
    </citation>
    <scope>NUCLEOTIDE SEQUENCE [LARGE SCALE GENOMIC DNA]</scope>
</reference>
<comment type="caution">
    <text evidence="11">The sequence shown here is derived from an EMBL/GenBank/DDBJ whole genome shotgun (WGS) entry which is preliminary data.</text>
</comment>
<feature type="domain" description="G-protein coupled receptors family 1 profile" evidence="10">
    <location>
        <begin position="49"/>
        <end position="332"/>
    </location>
</feature>
<dbReference type="PANTHER" id="PTHR24229:SF112">
    <property type="entry name" value="CHEMOKINE-LIKE RECEPTOR 1"/>
    <property type="match status" value="1"/>
</dbReference>
<feature type="transmembrane region" description="Helical" evidence="9">
    <location>
        <begin position="154"/>
        <end position="173"/>
    </location>
</feature>
<evidence type="ECO:0000256" key="3">
    <source>
        <dbReference type="ARBA" id="ARBA00022692"/>
    </source>
</evidence>
<evidence type="ECO:0000256" key="6">
    <source>
        <dbReference type="ARBA" id="ARBA00023136"/>
    </source>
</evidence>
<evidence type="ECO:0000256" key="2">
    <source>
        <dbReference type="ARBA" id="ARBA00022475"/>
    </source>
</evidence>
<evidence type="ECO:0000256" key="1">
    <source>
        <dbReference type="ARBA" id="ARBA00004651"/>
    </source>
</evidence>